<name>A0A834YQS4_TETSI</name>
<dbReference type="GO" id="GO:0003700">
    <property type="term" value="F:DNA-binding transcription factor activity"/>
    <property type="evidence" value="ECO:0007669"/>
    <property type="project" value="InterPro"/>
</dbReference>
<keyword evidence="3" id="KW-0804">Transcription</keyword>
<feature type="region of interest" description="Disordered" evidence="4">
    <location>
        <begin position="1"/>
        <end position="63"/>
    </location>
</feature>
<evidence type="ECO:0000313" key="5">
    <source>
        <dbReference type="EMBL" id="KAF8391436.1"/>
    </source>
</evidence>
<accession>A0A834YQS4</accession>
<keyword evidence="6" id="KW-1185">Reference proteome</keyword>
<proteinExistence type="predicted"/>
<dbReference type="OMA" id="CLNPRNG"/>
<organism evidence="5 6">
    <name type="scientific">Tetracentron sinense</name>
    <name type="common">Spur-leaf</name>
    <dbReference type="NCBI Taxonomy" id="13715"/>
    <lineage>
        <taxon>Eukaryota</taxon>
        <taxon>Viridiplantae</taxon>
        <taxon>Streptophyta</taxon>
        <taxon>Embryophyta</taxon>
        <taxon>Tracheophyta</taxon>
        <taxon>Spermatophyta</taxon>
        <taxon>Magnoliopsida</taxon>
        <taxon>Trochodendrales</taxon>
        <taxon>Trochodendraceae</taxon>
        <taxon>Tetracentron</taxon>
    </lineage>
</organism>
<dbReference type="Proteomes" id="UP000655225">
    <property type="component" value="Unassembled WGS sequence"/>
</dbReference>
<dbReference type="PANTHER" id="PTHR33388">
    <property type="entry name" value="OS01G0212500 PROTEIN"/>
    <property type="match status" value="1"/>
</dbReference>
<evidence type="ECO:0000256" key="3">
    <source>
        <dbReference type="ARBA" id="ARBA00023163"/>
    </source>
</evidence>
<comment type="caution">
    <text evidence="5">The sequence shown here is derived from an EMBL/GenBank/DDBJ whole genome shotgun (WGS) entry which is preliminary data.</text>
</comment>
<evidence type="ECO:0000313" key="6">
    <source>
        <dbReference type="Proteomes" id="UP000655225"/>
    </source>
</evidence>
<protein>
    <submittedName>
        <fullName evidence="5">Uncharacterized protein</fullName>
    </submittedName>
</protein>
<evidence type="ECO:0000256" key="2">
    <source>
        <dbReference type="ARBA" id="ARBA00023015"/>
    </source>
</evidence>
<dbReference type="EMBL" id="JABCRI010000017">
    <property type="protein sequence ID" value="KAF8391436.1"/>
    <property type="molecule type" value="Genomic_DNA"/>
</dbReference>
<sequence>MATSLLLWHSSNQKTGSEEEHENNVTEEEETRPENVKQKGRKGGKSKGTSQKKQPQRGLGVAQLERLRLQERWKKITVVDQVQTQKHCNQFPFSYIDQPNGVSVPTSVRSGPVNYGAFIDGQSSSKQAFGFHPYRLGNSGFHGSGGGSGMRAMFSDQLSTDRHQISVQEARHQNGNLFQASKELSSTKKKHCLSDHCEICFKKKRINGENMEYNGGRGKYSETMPIDGCDFLALNLGRSKTIDGESRDFSARGARRAASPGLNADKMLKYLRLWRGPLESSGIGDSLVWVKADVASRVSFVLQKVKAFESVEARKPEMLEN</sequence>
<keyword evidence="1" id="KW-0678">Repressor</keyword>
<reference evidence="5 6" key="1">
    <citation type="submission" date="2020-04" db="EMBL/GenBank/DDBJ databases">
        <title>Plant Genome Project.</title>
        <authorList>
            <person name="Zhang R.-G."/>
        </authorList>
    </citation>
    <scope>NUCLEOTIDE SEQUENCE [LARGE SCALE GENOMIC DNA]</scope>
    <source>
        <strain evidence="5">YNK0</strain>
        <tissue evidence="5">Leaf</tissue>
    </source>
</reference>
<dbReference type="InterPro" id="IPR014855">
    <property type="entry name" value="NOZZLE"/>
</dbReference>
<dbReference type="InterPro" id="IPR040356">
    <property type="entry name" value="SPEAR"/>
</dbReference>
<feature type="compositionally biased region" description="Polar residues" evidence="4">
    <location>
        <begin position="1"/>
        <end position="15"/>
    </location>
</feature>
<evidence type="ECO:0000256" key="1">
    <source>
        <dbReference type="ARBA" id="ARBA00022491"/>
    </source>
</evidence>
<dbReference type="AlphaFoldDB" id="A0A834YQS4"/>
<dbReference type="OrthoDB" id="1917522at2759"/>
<dbReference type="PANTHER" id="PTHR33388:SF2">
    <property type="entry name" value="PROTEIN SPOROCYTELESS"/>
    <property type="match status" value="1"/>
</dbReference>
<keyword evidence="2" id="KW-0805">Transcription regulation</keyword>
<evidence type="ECO:0000256" key="4">
    <source>
        <dbReference type="SAM" id="MobiDB-lite"/>
    </source>
</evidence>
<dbReference type="Pfam" id="PF08744">
    <property type="entry name" value="NOZZLE"/>
    <property type="match status" value="1"/>
</dbReference>
<gene>
    <name evidence="5" type="ORF">HHK36_023741</name>
</gene>